<comment type="caution">
    <text evidence="2">The sequence shown here is derived from an EMBL/GenBank/DDBJ whole genome shotgun (WGS) entry which is preliminary data.</text>
</comment>
<gene>
    <name evidence="2" type="ORF">P43SY_000886</name>
</gene>
<dbReference type="PRINTS" id="PR01438">
    <property type="entry name" value="UNVRSLSTRESS"/>
</dbReference>
<evidence type="ECO:0000313" key="3">
    <source>
        <dbReference type="Proteomes" id="UP001209570"/>
    </source>
</evidence>
<dbReference type="InterPro" id="IPR006015">
    <property type="entry name" value="Universal_stress_UspA"/>
</dbReference>
<dbReference type="CDD" id="cd00293">
    <property type="entry name" value="USP-like"/>
    <property type="match status" value="1"/>
</dbReference>
<dbReference type="Gene3D" id="3.40.50.12370">
    <property type="match status" value="1"/>
</dbReference>
<evidence type="ECO:0000259" key="1">
    <source>
        <dbReference type="Pfam" id="PF00582"/>
    </source>
</evidence>
<dbReference type="Pfam" id="PF00582">
    <property type="entry name" value="Usp"/>
    <property type="match status" value="1"/>
</dbReference>
<organism evidence="2 3">
    <name type="scientific">Pythium insidiosum</name>
    <name type="common">Pythiosis disease agent</name>
    <dbReference type="NCBI Taxonomy" id="114742"/>
    <lineage>
        <taxon>Eukaryota</taxon>
        <taxon>Sar</taxon>
        <taxon>Stramenopiles</taxon>
        <taxon>Oomycota</taxon>
        <taxon>Peronosporomycetes</taxon>
        <taxon>Pythiales</taxon>
        <taxon>Pythiaceae</taxon>
        <taxon>Pythium</taxon>
    </lineage>
</organism>
<dbReference type="Proteomes" id="UP001209570">
    <property type="component" value="Unassembled WGS sequence"/>
</dbReference>
<dbReference type="InterPro" id="IPR006016">
    <property type="entry name" value="UspA"/>
</dbReference>
<sequence length="423" mass="46403">MKDVLVGKKLSAALQQSLQLTRIAVRLALRLEHAVADDMLRDLLLDRPDEILRLVRTIAVDAVTDAAFDELCRVLEDAAYDPGTAARESEAGFFLDLDTALLQLLRQLETAHMANKRLLPTTTFCVAVDGSRQSYIAFERTARLRRQGLVRVVAIEEDIGVKSLQLPVISSEFIIDEYKSHAARLGVPPHRVVMESVNEGSASVSVATQLLDVCARHACDFLVIGSIGKGGPAIEQLGHVPREVLRFTPVPILIVPPMPTDPFCFQPAQSSTTFVLAMDWPDIDGISQRCLNAALKLLRPTDVLRVVHFFKKPVVGDYEHANAFCFTDDIFRDAQIQGVLDVLPIPQGSTVGECLHEYVAQYRASVLFVGLHGAQTNRGRVGGKHENNGLEMGGAPAEMLENCIGRVARAMLFSPRCTLCMCP</sequence>
<proteinExistence type="predicted"/>
<keyword evidence="3" id="KW-1185">Reference proteome</keyword>
<dbReference type="EMBL" id="JAKCXM010000069">
    <property type="protein sequence ID" value="KAJ0404102.1"/>
    <property type="molecule type" value="Genomic_DNA"/>
</dbReference>
<dbReference type="AlphaFoldDB" id="A0AAD5QCD0"/>
<feature type="domain" description="UspA" evidence="1">
    <location>
        <begin position="124"/>
        <end position="256"/>
    </location>
</feature>
<evidence type="ECO:0000313" key="2">
    <source>
        <dbReference type="EMBL" id="KAJ0404102.1"/>
    </source>
</evidence>
<name>A0AAD5QCD0_PYTIN</name>
<protein>
    <recommendedName>
        <fullName evidence="1">UspA domain-containing protein</fullName>
    </recommendedName>
</protein>
<accession>A0AAD5QCD0</accession>
<dbReference type="SUPFAM" id="SSF52402">
    <property type="entry name" value="Adenine nucleotide alpha hydrolases-like"/>
    <property type="match status" value="1"/>
</dbReference>
<reference evidence="2" key="1">
    <citation type="submission" date="2021-12" db="EMBL/GenBank/DDBJ databases">
        <title>Prjna785345.</title>
        <authorList>
            <person name="Rujirawat T."/>
            <person name="Krajaejun T."/>
        </authorList>
    </citation>
    <scope>NUCLEOTIDE SEQUENCE</scope>
    <source>
        <strain evidence="2">Pi057C3</strain>
    </source>
</reference>